<dbReference type="GO" id="GO:0004843">
    <property type="term" value="F:cysteine-type deubiquitinase activity"/>
    <property type="evidence" value="ECO:0007669"/>
    <property type="project" value="InterPro"/>
</dbReference>
<dbReference type="Gene3D" id="3.90.70.10">
    <property type="entry name" value="Cysteine proteinases"/>
    <property type="match status" value="1"/>
</dbReference>
<dbReference type="InterPro" id="IPR018200">
    <property type="entry name" value="USP_CS"/>
</dbReference>
<evidence type="ECO:0000259" key="1">
    <source>
        <dbReference type="PROSITE" id="PS50235"/>
    </source>
</evidence>
<protein>
    <recommendedName>
        <fullName evidence="1">USP domain-containing protein</fullName>
    </recommendedName>
</protein>
<dbReference type="InterPro" id="IPR001394">
    <property type="entry name" value="Peptidase_C19_UCH"/>
</dbReference>
<evidence type="ECO:0000313" key="2">
    <source>
        <dbReference type="EMBL" id="OMJ68136.1"/>
    </source>
</evidence>
<reference evidence="2 3" key="1">
    <citation type="submission" date="2016-11" db="EMBL/GenBank/DDBJ databases">
        <title>The macronuclear genome of Stentor coeruleus: a giant cell with tiny introns.</title>
        <authorList>
            <person name="Slabodnick M."/>
            <person name="Ruby J.G."/>
            <person name="Reiff S.B."/>
            <person name="Swart E.C."/>
            <person name="Gosai S."/>
            <person name="Prabakaran S."/>
            <person name="Witkowska E."/>
            <person name="Larue G.E."/>
            <person name="Fisher S."/>
            <person name="Freeman R.M."/>
            <person name="Gunawardena J."/>
            <person name="Chu W."/>
            <person name="Stover N.A."/>
            <person name="Gregory B.D."/>
            <person name="Nowacki M."/>
            <person name="Derisi J."/>
            <person name="Roy S.W."/>
            <person name="Marshall W.F."/>
            <person name="Sood P."/>
        </authorList>
    </citation>
    <scope>NUCLEOTIDE SEQUENCE [LARGE SCALE GENOMIC DNA]</scope>
    <source>
        <strain evidence="2">WM001</strain>
    </source>
</reference>
<dbReference type="Proteomes" id="UP000187209">
    <property type="component" value="Unassembled WGS sequence"/>
</dbReference>
<dbReference type="OrthoDB" id="299653at2759"/>
<dbReference type="GO" id="GO:0016579">
    <property type="term" value="P:protein deubiquitination"/>
    <property type="evidence" value="ECO:0007669"/>
    <property type="project" value="InterPro"/>
</dbReference>
<dbReference type="SUPFAM" id="SSF54001">
    <property type="entry name" value="Cysteine proteinases"/>
    <property type="match status" value="1"/>
</dbReference>
<accession>A0A1R2AUF7</accession>
<keyword evidence="3" id="KW-1185">Reference proteome</keyword>
<proteinExistence type="predicted"/>
<name>A0A1R2AUF7_9CILI</name>
<dbReference type="EMBL" id="MPUH01001379">
    <property type="protein sequence ID" value="OMJ68136.1"/>
    <property type="molecule type" value="Genomic_DNA"/>
</dbReference>
<feature type="domain" description="USP" evidence="1">
    <location>
        <begin position="1119"/>
        <end position="1404"/>
    </location>
</feature>
<comment type="caution">
    <text evidence="2">The sequence shown here is derived from an EMBL/GenBank/DDBJ whole genome shotgun (WGS) entry which is preliminary data.</text>
</comment>
<evidence type="ECO:0000313" key="3">
    <source>
        <dbReference type="Proteomes" id="UP000187209"/>
    </source>
</evidence>
<dbReference type="PANTHER" id="PTHR24006">
    <property type="entry name" value="UBIQUITIN CARBOXYL-TERMINAL HYDROLASE"/>
    <property type="match status" value="1"/>
</dbReference>
<dbReference type="Pfam" id="PF00443">
    <property type="entry name" value="UCH"/>
    <property type="match status" value="1"/>
</dbReference>
<organism evidence="2 3">
    <name type="scientific">Stentor coeruleus</name>
    <dbReference type="NCBI Taxonomy" id="5963"/>
    <lineage>
        <taxon>Eukaryota</taxon>
        <taxon>Sar</taxon>
        <taxon>Alveolata</taxon>
        <taxon>Ciliophora</taxon>
        <taxon>Postciliodesmatophora</taxon>
        <taxon>Heterotrichea</taxon>
        <taxon>Heterotrichida</taxon>
        <taxon>Stentoridae</taxon>
        <taxon>Stentor</taxon>
    </lineage>
</organism>
<dbReference type="PROSITE" id="PS00973">
    <property type="entry name" value="USP_2"/>
    <property type="match status" value="1"/>
</dbReference>
<gene>
    <name evidence="2" type="ORF">SteCoe_34501</name>
</gene>
<dbReference type="InterPro" id="IPR028889">
    <property type="entry name" value="USP"/>
</dbReference>
<dbReference type="PROSITE" id="PS50235">
    <property type="entry name" value="USP_3"/>
    <property type="match status" value="1"/>
</dbReference>
<sequence>MNVQQISRFIEFKDSSWKIAKVISEDQESITFSHSGRDFTLKKSDPKIGKLRKNTERLEGADWVINNENYLYFDLIIEDLKRMISCQSLNTQDFEIISGFIYFAFYQMVRLNFNEYQNFIHSFEHVVYLLYDLLEKIFSDQTLWFAEKNDSDNFDGMNKIIIGWQELADISKILVLAEDLDNDYIYNDVDNFALNVLKKVKVEKAESFIRNTNRNVFSGKNCLRHIYYYSSWLLELNFYSHFKLDFAFMNQLKNLNAKKIQFYNPQITYDIIVLLRKISGSAIYNENEVLLLNLEFMRLSEKLFVKIDIVKFVVKMIENCILDWSGLYAFKDFVFLSVSHESLVKISGKIFEKLIQDKILDNETLKTLTNSIKESIIFEEYVDMISYFGYFLDREIKKLLFLKMIGNRTKFKNPLNRLGLAIIKDDINYLINLIKNIPDNNYPVAQIVAEILSSQGPKIHIYKFVTENTGIKTINNCNMEILRRIIQILPDTFLIELNIKQILSTVLDLSESYSEDQEILQETILILERYLKIKNIVLLEEVEHFIKLAKTGILGLEKICEVAIHGHLDNYIEQVFIELSSKAQNKNLPANFNKAFLYCFKVLNAYSIGRSENCFYFRNGEIKREYEFYNMLAWLDLGELEDDYIEIASQINVFYSNDVMNDLIFKNNFLKIAYENMKAELLIKLVKNILFVASSLGKEITLKCISCIDNQQINFEINVGEETTYSNFIYEISKNIKVNAIDIICYCEDILITSSTRIIDLKDKIIKVSIYNKSVKVLEVHKIKYSIEYFNAIIEKLITEGYENAVYNIIQEKVGILDIPNIGYYKNYYWMLCLQKNWKNYYEESKVQELYELILHNQKTFLFQMLLCILSNHKTGIQFIGQRIETISESLILLIETNDAKLLDGLYPNDLYYKIFQFMDTTQAVHFFKKLFECLILIAKTKYTSAISKNLYEMIYFNDDYIESIKRIMIDNVEKMIFSTHFTELSKFYSNITYDRNESSMLYQKIWNIIKFLEEQEYDKHKIELANGLELLMYIDQNNIEIECNISIFQKLFDNFTGAKILYRSELTRSNAMISIQNYLFEQTNLKNLEDFYDRFVMSFKNYPKSCVNLIKRISHEMRGIKNFGSTCYINSVLHLLFSIDNFKKSLIQKDIYNPELKCIQYMFEKLEYSILNPINTRAIVSNFLMFEESINPIQQMDATEFLNHLLDKLSKENLDFFFKIGIEFSIVCHYCKSQRSKIENSYILQLEVKGNKNLKECLRKYFEKELMIKENKYYCENCQGLQDAEKSVRLSFLPTNLFIAFTRFQYDPNKRKMVTINDDCLFQEKILLNEKLYILKGVVIHIGNEEGGHYIALINTKNTWLKFNDGKIEKIIFNINNIKQTVGYTQYKENVNINPYILLYQYEESEEIFFNHNIPERIINKNTLAQHSAMFLRSDFNITFMEKLIINNKVDFMSKILFTTFFSSDCTDENKIKILEKIRIKFNSENSYEFRSSFINILRTWKEKIIMILISNFLPDLKNHIKNLFICVLSSEEAVKNNILDDFIKLIILFKHSSYNFTLLLEILCELIPIIFSENVEDYINHIIMWIARDNNYDTAQNSTITRSKFSSPTNFSSFYGFLNNGNYVNYKTDIHNYFQYLCGTVKYLDEAENFARVIVSVYPFEKYDYNVLANAIYSSQSRVKIQIIISVFRNVDWRLDEDKQREIKEWMKFLFQNIEKDNFLTLLTIISSFTDSSVRTYLINSLKETVQAKIIEFQRAPGDTFKQSIEEMSSIVNLCDCQLSV</sequence>
<dbReference type="InterPro" id="IPR038765">
    <property type="entry name" value="Papain-like_cys_pep_sf"/>
</dbReference>
<dbReference type="InterPro" id="IPR050164">
    <property type="entry name" value="Peptidase_C19"/>
</dbReference>